<gene>
    <name evidence="1" type="ORF">BV22DRAFT_1190764</name>
</gene>
<proteinExistence type="predicted"/>
<protein>
    <submittedName>
        <fullName evidence="1">Uncharacterized protein</fullName>
    </submittedName>
</protein>
<evidence type="ECO:0000313" key="1">
    <source>
        <dbReference type="EMBL" id="KAH7931003.1"/>
    </source>
</evidence>
<reference evidence="1" key="1">
    <citation type="journal article" date="2021" name="New Phytol.">
        <title>Evolutionary innovations through gain and loss of genes in the ectomycorrhizal Boletales.</title>
        <authorList>
            <person name="Wu G."/>
            <person name="Miyauchi S."/>
            <person name="Morin E."/>
            <person name="Kuo A."/>
            <person name="Drula E."/>
            <person name="Varga T."/>
            <person name="Kohler A."/>
            <person name="Feng B."/>
            <person name="Cao Y."/>
            <person name="Lipzen A."/>
            <person name="Daum C."/>
            <person name="Hundley H."/>
            <person name="Pangilinan J."/>
            <person name="Johnson J."/>
            <person name="Barry K."/>
            <person name="LaButti K."/>
            <person name="Ng V."/>
            <person name="Ahrendt S."/>
            <person name="Min B."/>
            <person name="Choi I.G."/>
            <person name="Park H."/>
            <person name="Plett J.M."/>
            <person name="Magnuson J."/>
            <person name="Spatafora J.W."/>
            <person name="Nagy L.G."/>
            <person name="Henrissat B."/>
            <person name="Grigoriev I.V."/>
            <person name="Yang Z.L."/>
            <person name="Xu J."/>
            <person name="Martin F.M."/>
        </authorList>
    </citation>
    <scope>NUCLEOTIDE SEQUENCE</scope>
    <source>
        <strain evidence="1">KUC20120723A-06</strain>
    </source>
</reference>
<evidence type="ECO:0000313" key="2">
    <source>
        <dbReference type="Proteomes" id="UP000790709"/>
    </source>
</evidence>
<name>A0ACB8C1P6_9AGAM</name>
<comment type="caution">
    <text evidence="1">The sequence shown here is derived from an EMBL/GenBank/DDBJ whole genome shotgun (WGS) entry which is preliminary data.</text>
</comment>
<dbReference type="EMBL" id="MU266328">
    <property type="protein sequence ID" value="KAH7931003.1"/>
    <property type="molecule type" value="Genomic_DNA"/>
</dbReference>
<keyword evidence="2" id="KW-1185">Reference proteome</keyword>
<organism evidence="1 2">
    <name type="scientific">Leucogyrophana mollusca</name>
    <dbReference type="NCBI Taxonomy" id="85980"/>
    <lineage>
        <taxon>Eukaryota</taxon>
        <taxon>Fungi</taxon>
        <taxon>Dikarya</taxon>
        <taxon>Basidiomycota</taxon>
        <taxon>Agaricomycotina</taxon>
        <taxon>Agaricomycetes</taxon>
        <taxon>Agaricomycetidae</taxon>
        <taxon>Boletales</taxon>
        <taxon>Boletales incertae sedis</taxon>
        <taxon>Leucogyrophana</taxon>
    </lineage>
</organism>
<sequence>MRSFALPVVLCAFPLFCLQVFAISEIGSSGHQRPRSVTHKRTIRDLDASNSTLEPQKRGGSSRFTYFADGQGACGSYNQPTDFIVALDSSQFDGGSHCFEMITVTVNGKSTQAQITDECPSCPWGALDFSKGLFEFFAPTSVGELWGDWYYGTAQTTTTSKAPETSTWSPPPTTTTSFTPTTTSTTSTTSSATSSQSPEPSFTPSDPQLLTQLNFVIIGLGSLVQACASVSF</sequence>
<accession>A0ACB8C1P6</accession>
<dbReference type="Proteomes" id="UP000790709">
    <property type="component" value="Unassembled WGS sequence"/>
</dbReference>